<feature type="region of interest" description="Disordered" evidence="1">
    <location>
        <begin position="383"/>
        <end position="410"/>
    </location>
</feature>
<name>A0A9P7GN17_9AGAR</name>
<evidence type="ECO:0000256" key="1">
    <source>
        <dbReference type="SAM" id="MobiDB-lite"/>
    </source>
</evidence>
<dbReference type="EMBL" id="JABCKI010000074">
    <property type="protein sequence ID" value="KAG5653108.1"/>
    <property type="molecule type" value="Genomic_DNA"/>
</dbReference>
<reference evidence="2" key="1">
    <citation type="submission" date="2021-02" db="EMBL/GenBank/DDBJ databases">
        <authorList>
            <person name="Nieuwenhuis M."/>
            <person name="Van De Peppel L.J.J."/>
        </authorList>
    </citation>
    <scope>NUCLEOTIDE SEQUENCE</scope>
    <source>
        <strain evidence="2">D49</strain>
    </source>
</reference>
<feature type="compositionally biased region" description="Pro residues" evidence="1">
    <location>
        <begin position="390"/>
        <end position="410"/>
    </location>
</feature>
<sequence length="410" mass="46709">MNPPGGEDSEANSLYPIKQILSAIPTNTLLMLITTHTSKYNLDALTKTSRFVFHSDFITTLQHDREAPFTVALPHTTTQLDGDLYALADAMQFLSTNAPLLPNLDRVVITSHEPRTLNLITDTSPHNGQIFSINFISSFTRFNTFHPLTRVELHWVPRKPSGQRFLLLNKIFSSLKSSVENLQLNAPPHSLPFTHSLDYVITTHEIERERTWQQLYENSHLSRLVRAILPTVSLKPHPFWKTLRLPWKHQEDPDRELGSEWEERERLLSKLAGDRATTTRVAHVILDQGYFGSFRQRFNLDGEILCPTCQVIETTNHVILDCPRFEVARHHITRIETQFNHLFPRNPRQITLLHWLGSSAGIVALAHFLARCNALKAPVTLRPPTEAPHYPAPMPPPPNPGRDPPPPHPP</sequence>
<organism evidence="2 3">
    <name type="scientific">Sphagnurus paluster</name>
    <dbReference type="NCBI Taxonomy" id="117069"/>
    <lineage>
        <taxon>Eukaryota</taxon>
        <taxon>Fungi</taxon>
        <taxon>Dikarya</taxon>
        <taxon>Basidiomycota</taxon>
        <taxon>Agaricomycotina</taxon>
        <taxon>Agaricomycetes</taxon>
        <taxon>Agaricomycetidae</taxon>
        <taxon>Agaricales</taxon>
        <taxon>Tricholomatineae</taxon>
        <taxon>Lyophyllaceae</taxon>
        <taxon>Sphagnurus</taxon>
    </lineage>
</organism>
<dbReference type="Proteomes" id="UP000717328">
    <property type="component" value="Unassembled WGS sequence"/>
</dbReference>
<gene>
    <name evidence="2" type="ORF">H0H81_002255</name>
</gene>
<protein>
    <submittedName>
        <fullName evidence="2">Uncharacterized protein</fullName>
    </submittedName>
</protein>
<reference evidence="2" key="2">
    <citation type="submission" date="2021-10" db="EMBL/GenBank/DDBJ databases">
        <title>Phylogenomics reveals ancestral predisposition of the termite-cultivated fungus Termitomyces towards a domesticated lifestyle.</title>
        <authorList>
            <person name="Auxier B."/>
            <person name="Grum-Grzhimaylo A."/>
            <person name="Cardenas M.E."/>
            <person name="Lodge J.D."/>
            <person name="Laessoe T."/>
            <person name="Pedersen O."/>
            <person name="Smith M.E."/>
            <person name="Kuyper T.W."/>
            <person name="Franco-Molano E.A."/>
            <person name="Baroni T.J."/>
            <person name="Aanen D.K."/>
        </authorList>
    </citation>
    <scope>NUCLEOTIDE SEQUENCE</scope>
    <source>
        <strain evidence="2">D49</strain>
    </source>
</reference>
<evidence type="ECO:0000313" key="3">
    <source>
        <dbReference type="Proteomes" id="UP000717328"/>
    </source>
</evidence>
<evidence type="ECO:0000313" key="2">
    <source>
        <dbReference type="EMBL" id="KAG5653108.1"/>
    </source>
</evidence>
<dbReference type="AlphaFoldDB" id="A0A9P7GN17"/>
<proteinExistence type="predicted"/>
<dbReference type="OrthoDB" id="3230070at2759"/>
<comment type="caution">
    <text evidence="2">The sequence shown here is derived from an EMBL/GenBank/DDBJ whole genome shotgun (WGS) entry which is preliminary data.</text>
</comment>
<accession>A0A9P7GN17</accession>
<keyword evidence="3" id="KW-1185">Reference proteome</keyword>